<evidence type="ECO:0000313" key="2">
    <source>
        <dbReference type="EMBL" id="GAA2026047.1"/>
    </source>
</evidence>
<feature type="transmembrane region" description="Helical" evidence="1">
    <location>
        <begin position="129"/>
        <end position="148"/>
    </location>
</feature>
<keyword evidence="3" id="KW-1185">Reference proteome</keyword>
<evidence type="ECO:0000313" key="3">
    <source>
        <dbReference type="Proteomes" id="UP001501461"/>
    </source>
</evidence>
<feature type="transmembrane region" description="Helical" evidence="1">
    <location>
        <begin position="54"/>
        <end position="79"/>
    </location>
</feature>
<accession>A0ABN2U0B4</accession>
<gene>
    <name evidence="2" type="ORF">GCM10009720_02130</name>
</gene>
<dbReference type="Proteomes" id="UP001501461">
    <property type="component" value="Unassembled WGS sequence"/>
</dbReference>
<proteinExistence type="predicted"/>
<evidence type="ECO:0000256" key="1">
    <source>
        <dbReference type="SAM" id="Phobius"/>
    </source>
</evidence>
<feature type="transmembrane region" description="Helical" evidence="1">
    <location>
        <begin position="99"/>
        <end position="122"/>
    </location>
</feature>
<comment type="caution">
    <text evidence="2">The sequence shown here is derived from an EMBL/GenBank/DDBJ whole genome shotgun (WGS) entry which is preliminary data.</text>
</comment>
<reference evidence="2 3" key="1">
    <citation type="journal article" date="2019" name="Int. J. Syst. Evol. Microbiol.">
        <title>The Global Catalogue of Microorganisms (GCM) 10K type strain sequencing project: providing services to taxonomists for standard genome sequencing and annotation.</title>
        <authorList>
            <consortium name="The Broad Institute Genomics Platform"/>
            <consortium name="The Broad Institute Genome Sequencing Center for Infectious Disease"/>
            <person name="Wu L."/>
            <person name="Ma J."/>
        </authorList>
    </citation>
    <scope>NUCLEOTIDE SEQUENCE [LARGE SCALE GENOMIC DNA]</scope>
    <source>
        <strain evidence="2 3">JCM 13595</strain>
    </source>
</reference>
<keyword evidence="1" id="KW-0472">Membrane</keyword>
<protein>
    <submittedName>
        <fullName evidence="2">Uncharacterized protein</fullName>
    </submittedName>
</protein>
<keyword evidence="1" id="KW-1133">Transmembrane helix</keyword>
<dbReference type="EMBL" id="BAAAMN010000005">
    <property type="protein sequence ID" value="GAA2026047.1"/>
    <property type="molecule type" value="Genomic_DNA"/>
</dbReference>
<name>A0ABN2U0B4_9MICC</name>
<feature type="transmembrane region" description="Helical" evidence="1">
    <location>
        <begin position="22"/>
        <end position="42"/>
    </location>
</feature>
<organism evidence="2 3">
    <name type="scientific">Yaniella flava</name>
    <dbReference type="NCBI Taxonomy" id="287930"/>
    <lineage>
        <taxon>Bacteria</taxon>
        <taxon>Bacillati</taxon>
        <taxon>Actinomycetota</taxon>
        <taxon>Actinomycetes</taxon>
        <taxon>Micrococcales</taxon>
        <taxon>Micrococcaceae</taxon>
        <taxon>Yaniella</taxon>
    </lineage>
</organism>
<keyword evidence="1" id="KW-0812">Transmembrane</keyword>
<sequence length="210" mass="22503">MLLSATGMMKTGSRHVIEPEPLWAAFLAAGGTVAWGFGLVSAKRNDNGFRPTGLPSFLLSAVVLATLIQAILVLLWPLVVDEIAFANTAFIAYASDPQAFVLISVFLLALYAWTTTCSLGFATDRISTNLLGVLGIFVVGGVGVWRAIVIFGNPLNESSIAVWAVIALLGLILLWVLATVTMKKQQGSKLGQPNGYLGNTMVWDRSSRKY</sequence>
<feature type="transmembrane region" description="Helical" evidence="1">
    <location>
        <begin position="160"/>
        <end position="180"/>
    </location>
</feature>